<dbReference type="InterPro" id="IPR027417">
    <property type="entry name" value="P-loop_NTPase"/>
</dbReference>
<reference evidence="2 3" key="1">
    <citation type="submission" date="2024-09" db="EMBL/GenBank/DDBJ databases">
        <title>Rethinking Asexuality: The Enigmatic Case of Functional Sexual Genes in Lepraria (Stereocaulaceae).</title>
        <authorList>
            <person name="Doellman M."/>
            <person name="Sun Y."/>
            <person name="Barcenas-Pena A."/>
            <person name="Lumbsch H.T."/>
            <person name="Grewe F."/>
        </authorList>
    </citation>
    <scope>NUCLEOTIDE SEQUENCE [LARGE SCALE GENOMIC DNA]</scope>
    <source>
        <strain evidence="2 3">Grewe 0041</strain>
    </source>
</reference>
<protein>
    <recommendedName>
        <fullName evidence="1">DNA2/NAM7 helicase helicase domain-containing protein</fullName>
    </recommendedName>
</protein>
<keyword evidence="3" id="KW-1185">Reference proteome</keyword>
<dbReference type="Proteomes" id="UP001590951">
    <property type="component" value="Unassembled WGS sequence"/>
</dbReference>
<name>A0ABR4BJX4_9LECA</name>
<organism evidence="2 3">
    <name type="scientific">Lepraria finkii</name>
    <dbReference type="NCBI Taxonomy" id="1340010"/>
    <lineage>
        <taxon>Eukaryota</taxon>
        <taxon>Fungi</taxon>
        <taxon>Dikarya</taxon>
        <taxon>Ascomycota</taxon>
        <taxon>Pezizomycotina</taxon>
        <taxon>Lecanoromycetes</taxon>
        <taxon>OSLEUM clade</taxon>
        <taxon>Lecanoromycetidae</taxon>
        <taxon>Lecanorales</taxon>
        <taxon>Lecanorineae</taxon>
        <taxon>Stereocaulaceae</taxon>
        <taxon>Lepraria</taxon>
    </lineage>
</organism>
<sequence>MFESPAAFGINATDDDIAECKALEDELMQDTMQNIPHIITTCSNTADTILTKTKKPRVIILEEARSAQELETLIAWAHNSSTMMLIVFGGDPIQLPTMVKTRHMNTADKAINPFAPQRCMSFFERLQRLYYGGWISNGKGTAIPDRPKAQEAIKLVQKVHGVHDEIPHVCLYVPTGVCMRSEIAKSRRSPHHQAKLEELTEEERSATIALEPRHDKDLQGAFDCCGKKGVIVLVEPENHDEAKLVDLSAAEHFRRKLEAIHRGEPICRQE</sequence>
<gene>
    <name evidence="2" type="ORF">ABVK25_001733</name>
</gene>
<dbReference type="EMBL" id="JBHFEH010000003">
    <property type="protein sequence ID" value="KAL2058115.1"/>
    <property type="molecule type" value="Genomic_DNA"/>
</dbReference>
<proteinExistence type="predicted"/>
<evidence type="ECO:0000313" key="2">
    <source>
        <dbReference type="EMBL" id="KAL2058115.1"/>
    </source>
</evidence>
<dbReference type="Pfam" id="PF13086">
    <property type="entry name" value="AAA_11"/>
    <property type="match status" value="1"/>
</dbReference>
<comment type="caution">
    <text evidence="2">The sequence shown here is derived from an EMBL/GenBank/DDBJ whole genome shotgun (WGS) entry which is preliminary data.</text>
</comment>
<feature type="domain" description="DNA2/NAM7 helicase helicase" evidence="1">
    <location>
        <begin position="20"/>
        <end position="101"/>
    </location>
</feature>
<evidence type="ECO:0000259" key="1">
    <source>
        <dbReference type="Pfam" id="PF13086"/>
    </source>
</evidence>
<evidence type="ECO:0000313" key="3">
    <source>
        <dbReference type="Proteomes" id="UP001590951"/>
    </source>
</evidence>
<accession>A0ABR4BJX4</accession>
<dbReference type="InterPro" id="IPR041677">
    <property type="entry name" value="DNA2/NAM7_AAA_11"/>
</dbReference>
<dbReference type="Gene3D" id="3.40.50.300">
    <property type="entry name" value="P-loop containing nucleotide triphosphate hydrolases"/>
    <property type="match status" value="1"/>
</dbReference>